<evidence type="ECO:0000259" key="3">
    <source>
        <dbReference type="PROSITE" id="PS51898"/>
    </source>
</evidence>
<dbReference type="PROSITE" id="PS51898">
    <property type="entry name" value="TYR_RECOMBINASE"/>
    <property type="match status" value="1"/>
</dbReference>
<dbReference type="RefSeq" id="WP_084891350.1">
    <property type="nucleotide sequence ID" value="NZ_QJSP01000022.1"/>
</dbReference>
<gene>
    <name evidence="4" type="ORF">DFR67_12281</name>
</gene>
<proteinExistence type="predicted"/>
<feature type="region of interest" description="Disordered" evidence="2">
    <location>
        <begin position="240"/>
        <end position="259"/>
    </location>
</feature>
<reference evidence="4 5" key="1">
    <citation type="submission" date="2018-06" db="EMBL/GenBank/DDBJ databases">
        <title>Genomic Encyclopedia of Type Strains, Phase IV (KMG-IV): sequencing the most valuable type-strain genomes for metagenomic binning, comparative biology and taxonomic classification.</title>
        <authorList>
            <person name="Goeker M."/>
        </authorList>
    </citation>
    <scope>NUCLEOTIDE SEQUENCE [LARGE SCALE GENOMIC DNA]</scope>
    <source>
        <strain evidence="4 5">DSM 45521</strain>
    </source>
</reference>
<dbReference type="InterPro" id="IPR013762">
    <property type="entry name" value="Integrase-like_cat_sf"/>
</dbReference>
<dbReference type="Proteomes" id="UP000247591">
    <property type="component" value="Unassembled WGS sequence"/>
</dbReference>
<feature type="compositionally biased region" description="Basic and acidic residues" evidence="2">
    <location>
        <begin position="247"/>
        <end position="259"/>
    </location>
</feature>
<dbReference type="OrthoDB" id="3522542at2"/>
<dbReference type="AlphaFoldDB" id="A0A318RBM0"/>
<comment type="caution">
    <text evidence="4">The sequence shown here is derived from an EMBL/GenBank/DDBJ whole genome shotgun (WGS) entry which is preliminary data.</text>
</comment>
<keyword evidence="1" id="KW-0233">DNA recombination</keyword>
<keyword evidence="5" id="KW-1185">Reference proteome</keyword>
<dbReference type="Pfam" id="PF00589">
    <property type="entry name" value="Phage_integrase"/>
    <property type="match status" value="1"/>
</dbReference>
<protein>
    <submittedName>
        <fullName evidence="4">Phage integrase family protein</fullName>
    </submittedName>
</protein>
<evidence type="ECO:0000256" key="1">
    <source>
        <dbReference type="ARBA" id="ARBA00023172"/>
    </source>
</evidence>
<dbReference type="SUPFAM" id="SSF56349">
    <property type="entry name" value="DNA breaking-rejoining enzymes"/>
    <property type="match status" value="1"/>
</dbReference>
<dbReference type="PANTHER" id="PTHR30349">
    <property type="entry name" value="PHAGE INTEGRASE-RELATED"/>
    <property type="match status" value="1"/>
</dbReference>
<dbReference type="InterPro" id="IPR011010">
    <property type="entry name" value="DNA_brk_join_enz"/>
</dbReference>
<sequence length="664" mass="74743">MAQYGASFGPAQKDPLLDAFYVELGSIDARVMQRNKARNELCFALTSQQIGLVDLTPEALMFYARAHMDACGDRAYAERPGVHLAWQALVRMGHFGPGTPSTLALARARRPRSVEQLVDQYHLSNQGVRTLLIDYLRHRSSEGMDHNTLQALSRTLASTFWKTVERVSPGQQDLHLSPATYALWLEDVSVVRTPAGTHPRTDLHNILMTVRALYLDLQSWSAIEPERWAQWVAPCPLPASATSGYSQERRRQSERIANRTRERQPMLPAMTAHVERERQATLEFLTRASAAAIDETFEHVGARFTRVATDREHKDFDRSGAARVRVRSHRTGDILNLQMAEDRAFWDWALLGVLRLAGVRQEELLELTQLSVRQYTRPGGEVVALLVIAPSKGDRERVIPMSAELFHIVAAIIGRHTSSGRTIPALQRWDPYESTVGPALPYLFQNSQGPVARCNSVGWLNDALARICLDVAAEHPQFEGLRFTPHDLRRLFATELVNNGLPIHIGAALLGHTNLQTTRGYVAVFNEDVVRHYQQYLERRRAQRNSEEYRPVTPEEWGEFEEHFDKRKVELGTCGRPYGTPCAHEHACIRCPMLHVSPDMLDRLNELETDLHARRDIAQTKGWIGEVEGIALTLSFLARKRTDLERLSATKTTALGLPGVGAPA</sequence>
<dbReference type="InterPro" id="IPR050090">
    <property type="entry name" value="Tyrosine_recombinase_XerCD"/>
</dbReference>
<dbReference type="Gene3D" id="1.10.443.10">
    <property type="entry name" value="Intergrase catalytic core"/>
    <property type="match status" value="1"/>
</dbReference>
<evidence type="ECO:0000313" key="4">
    <source>
        <dbReference type="EMBL" id="PYE12497.1"/>
    </source>
</evidence>
<evidence type="ECO:0000256" key="2">
    <source>
        <dbReference type="SAM" id="MobiDB-lite"/>
    </source>
</evidence>
<organism evidence="4 5">
    <name type="scientific">Williamsia limnetica</name>
    <dbReference type="NCBI Taxonomy" id="882452"/>
    <lineage>
        <taxon>Bacteria</taxon>
        <taxon>Bacillati</taxon>
        <taxon>Actinomycetota</taxon>
        <taxon>Actinomycetes</taxon>
        <taxon>Mycobacteriales</taxon>
        <taxon>Nocardiaceae</taxon>
        <taxon>Williamsia</taxon>
    </lineage>
</organism>
<dbReference type="GO" id="GO:0006310">
    <property type="term" value="P:DNA recombination"/>
    <property type="evidence" value="ECO:0007669"/>
    <property type="project" value="UniProtKB-KW"/>
</dbReference>
<evidence type="ECO:0000313" key="5">
    <source>
        <dbReference type="Proteomes" id="UP000247591"/>
    </source>
</evidence>
<dbReference type="GO" id="GO:0015074">
    <property type="term" value="P:DNA integration"/>
    <property type="evidence" value="ECO:0007669"/>
    <property type="project" value="InterPro"/>
</dbReference>
<dbReference type="CDD" id="cd00397">
    <property type="entry name" value="DNA_BRE_C"/>
    <property type="match status" value="1"/>
</dbReference>
<accession>A0A318RBM0</accession>
<feature type="domain" description="Tyr recombinase" evidence="3">
    <location>
        <begin position="325"/>
        <end position="534"/>
    </location>
</feature>
<dbReference type="GO" id="GO:0003677">
    <property type="term" value="F:DNA binding"/>
    <property type="evidence" value="ECO:0007669"/>
    <property type="project" value="InterPro"/>
</dbReference>
<dbReference type="PANTHER" id="PTHR30349:SF64">
    <property type="entry name" value="PROPHAGE INTEGRASE INTD-RELATED"/>
    <property type="match status" value="1"/>
</dbReference>
<dbReference type="InterPro" id="IPR002104">
    <property type="entry name" value="Integrase_catalytic"/>
</dbReference>
<name>A0A318RBM0_WILLI</name>
<dbReference type="EMBL" id="QJSP01000022">
    <property type="protein sequence ID" value="PYE12497.1"/>
    <property type="molecule type" value="Genomic_DNA"/>
</dbReference>